<proteinExistence type="predicted"/>
<evidence type="ECO:0000259" key="8">
    <source>
        <dbReference type="Pfam" id="PF11846"/>
    </source>
</evidence>
<keyword evidence="2 6" id="KW-0812">Transmembrane</keyword>
<accession>A0A381U5V1</accession>
<dbReference type="Pfam" id="PF04932">
    <property type="entry name" value="Wzy_C"/>
    <property type="match status" value="1"/>
</dbReference>
<evidence type="ECO:0000259" key="7">
    <source>
        <dbReference type="Pfam" id="PF04932"/>
    </source>
</evidence>
<organism evidence="10">
    <name type="scientific">marine metagenome</name>
    <dbReference type="NCBI Taxonomy" id="408172"/>
    <lineage>
        <taxon>unclassified sequences</taxon>
        <taxon>metagenomes</taxon>
        <taxon>ecological metagenomes</taxon>
    </lineage>
</organism>
<evidence type="ECO:0000256" key="1">
    <source>
        <dbReference type="ARBA" id="ARBA00004141"/>
    </source>
</evidence>
<feature type="transmembrane region" description="Helical" evidence="6">
    <location>
        <begin position="394"/>
        <end position="416"/>
    </location>
</feature>
<sequence length="621" mass="70457">MSKKAGEFRFIAKLVKGTIPWKNCGITLQIIGPADVIYFVPAIANLSHLNPKKLFIILFGLYLLLGMHFFMDNVGGYGLYIPANIAGWILVGGMVGLGLWRCGAEGRVHISRFTLFSWLGFILLLVPVFFTNNEHSGRAALRLWGLAGGLVFYFSLAQFQFTNDDRRLLLFLILGGAGMEACFALVQYYHLAPQAWYGYRLDPDYPSGIFQQRNLMASFLATGCAVSLYLLNTSGKTTGNSIRKWLIYGVPFLCCILFTALNSKTGYLGFALALLFLSPSLQWKKRPVQAWILAAAAGFLIGAWTPQAPPAVQQKVSKAEKRTRSIQGRQARFETTFQLWQQQPFSGVGYGTFPRAYRDHHAYRRAQEPDFQGEEGYVDHPHNELLFWLAEGGLIPFLGLMVMAGAWLIMALRLPLKDSLPCLALVTPILLHTQVEFPFYHSLVHWIVFLTLAYFPDAQCDKTREYSFPNLQLMKIPAVLIPTIVGLYMAATLQTAYMITRFERTDYKDPELLHRAWNPRAWHLRYEVNIMNMNLDIAYKTANAELLQKYVDWGRGFVRHSPFLYIYYDMAAALRAMGKEDESWELINKARYLYPDTQWLKSSAADSSDRSFKTGQSSTSN</sequence>
<evidence type="ECO:0000313" key="10">
    <source>
        <dbReference type="EMBL" id="SVA22948.1"/>
    </source>
</evidence>
<evidence type="ECO:0008006" key="11">
    <source>
        <dbReference type="Google" id="ProtNLM"/>
    </source>
</evidence>
<feature type="domain" description="O-antigen ligase-related" evidence="7">
    <location>
        <begin position="252"/>
        <end position="399"/>
    </location>
</feature>
<dbReference type="AlphaFoldDB" id="A0A381U5V1"/>
<evidence type="ECO:0000259" key="9">
    <source>
        <dbReference type="Pfam" id="PF15864"/>
    </source>
</evidence>
<feature type="transmembrane region" description="Helical" evidence="6">
    <location>
        <begin position="136"/>
        <end position="156"/>
    </location>
</feature>
<dbReference type="InterPro" id="IPR051533">
    <property type="entry name" value="WaaL-like"/>
</dbReference>
<feature type="transmembrane region" description="Helical" evidence="6">
    <location>
        <begin position="437"/>
        <end position="456"/>
    </location>
</feature>
<feature type="transmembrane region" description="Helical" evidence="6">
    <location>
        <begin position="245"/>
        <end position="261"/>
    </location>
</feature>
<dbReference type="PANTHER" id="PTHR37422:SF21">
    <property type="entry name" value="EXOQ-LIKE PROTEIN"/>
    <property type="match status" value="1"/>
</dbReference>
<evidence type="ECO:0000256" key="6">
    <source>
        <dbReference type="SAM" id="Phobius"/>
    </source>
</evidence>
<dbReference type="InterPro" id="IPR031726">
    <property type="entry name" value="PglL_A"/>
</dbReference>
<comment type="subcellular location">
    <subcellularLocation>
        <location evidence="1">Membrane</location>
        <topology evidence="1">Multi-pass membrane protein</topology>
    </subcellularLocation>
</comment>
<dbReference type="InterPro" id="IPR007016">
    <property type="entry name" value="O-antigen_ligase-rel_domated"/>
</dbReference>
<dbReference type="Pfam" id="PF11846">
    <property type="entry name" value="Wzy_C_2"/>
    <property type="match status" value="1"/>
</dbReference>
<feature type="transmembrane region" description="Helical" evidence="6">
    <location>
        <begin position="476"/>
        <end position="499"/>
    </location>
</feature>
<evidence type="ECO:0000256" key="4">
    <source>
        <dbReference type="ARBA" id="ARBA00023136"/>
    </source>
</evidence>
<feature type="transmembrane region" description="Helical" evidence="6">
    <location>
        <begin position="290"/>
        <end position="307"/>
    </location>
</feature>
<gene>
    <name evidence="10" type="ORF">METZ01_LOCUS75802</name>
</gene>
<name>A0A381U5V1_9ZZZZ</name>
<protein>
    <recommendedName>
        <fullName evidence="11">Virulence factor membrane-bound polymerase C-terminal domain-containing protein</fullName>
    </recommendedName>
</protein>
<keyword evidence="3 6" id="KW-1133">Transmembrane helix</keyword>
<feature type="transmembrane region" description="Helical" evidence="6">
    <location>
        <begin position="112"/>
        <end position="130"/>
    </location>
</feature>
<dbReference type="GO" id="GO:0016020">
    <property type="term" value="C:membrane"/>
    <property type="evidence" value="ECO:0007669"/>
    <property type="project" value="UniProtKB-SubCell"/>
</dbReference>
<evidence type="ECO:0000256" key="5">
    <source>
        <dbReference type="SAM" id="MobiDB-lite"/>
    </source>
</evidence>
<dbReference type="EMBL" id="UINC01005691">
    <property type="protein sequence ID" value="SVA22948.1"/>
    <property type="molecule type" value="Genomic_DNA"/>
</dbReference>
<feature type="transmembrane region" description="Helical" evidence="6">
    <location>
        <begin position="215"/>
        <end position="233"/>
    </location>
</feature>
<dbReference type="InterPro" id="IPR021797">
    <property type="entry name" value="Wzy_C_2"/>
</dbReference>
<feature type="domain" description="Virulence factor membrane-bound polymerase C-terminal" evidence="8">
    <location>
        <begin position="422"/>
        <end position="598"/>
    </location>
</feature>
<reference evidence="10" key="1">
    <citation type="submission" date="2018-05" db="EMBL/GenBank/DDBJ databases">
        <authorList>
            <person name="Lanie J.A."/>
            <person name="Ng W.-L."/>
            <person name="Kazmierczak K.M."/>
            <person name="Andrzejewski T.M."/>
            <person name="Davidsen T.M."/>
            <person name="Wayne K.J."/>
            <person name="Tettelin H."/>
            <person name="Glass J.I."/>
            <person name="Rusch D."/>
            <person name="Podicherti R."/>
            <person name="Tsui H.-C.T."/>
            <person name="Winkler M.E."/>
        </authorList>
    </citation>
    <scope>NUCLEOTIDE SEQUENCE</scope>
</reference>
<feature type="transmembrane region" description="Helical" evidence="6">
    <location>
        <begin position="77"/>
        <end position="100"/>
    </location>
</feature>
<feature type="domain" description="Protein glycosylation ligase" evidence="9">
    <location>
        <begin position="208"/>
        <end position="231"/>
    </location>
</feature>
<dbReference type="PANTHER" id="PTHR37422">
    <property type="entry name" value="TEICHURONIC ACID BIOSYNTHESIS PROTEIN TUAE"/>
    <property type="match status" value="1"/>
</dbReference>
<feature type="region of interest" description="Disordered" evidence="5">
    <location>
        <begin position="602"/>
        <end position="621"/>
    </location>
</feature>
<feature type="transmembrane region" description="Helical" evidence="6">
    <location>
        <begin position="168"/>
        <end position="189"/>
    </location>
</feature>
<feature type="transmembrane region" description="Helical" evidence="6">
    <location>
        <begin position="54"/>
        <end position="71"/>
    </location>
</feature>
<keyword evidence="4 6" id="KW-0472">Membrane</keyword>
<evidence type="ECO:0000256" key="2">
    <source>
        <dbReference type="ARBA" id="ARBA00022692"/>
    </source>
</evidence>
<dbReference type="Pfam" id="PF15864">
    <property type="entry name" value="PglL_A"/>
    <property type="match status" value="1"/>
</dbReference>
<evidence type="ECO:0000256" key="3">
    <source>
        <dbReference type="ARBA" id="ARBA00022989"/>
    </source>
</evidence>